<dbReference type="Pfam" id="PF02096">
    <property type="entry name" value="60KD_IMP"/>
    <property type="match status" value="1"/>
</dbReference>
<organism evidence="15 16">
    <name type="scientific">Rossellomorea pakistanensis</name>
    <dbReference type="NCBI Taxonomy" id="992288"/>
    <lineage>
        <taxon>Bacteria</taxon>
        <taxon>Bacillati</taxon>
        <taxon>Bacillota</taxon>
        <taxon>Bacilli</taxon>
        <taxon>Bacillales</taxon>
        <taxon>Bacillaceae</taxon>
        <taxon>Rossellomorea</taxon>
    </lineage>
</organism>
<keyword evidence="6 12" id="KW-0653">Protein transport</keyword>
<keyword evidence="11 12" id="KW-0449">Lipoprotein</keyword>
<dbReference type="InterPro" id="IPR001708">
    <property type="entry name" value="YidC/ALB3/OXA1/COX18"/>
</dbReference>
<keyword evidence="8 12" id="KW-0472">Membrane</keyword>
<keyword evidence="4 12" id="KW-0812">Transmembrane</keyword>
<evidence type="ECO:0000256" key="11">
    <source>
        <dbReference type="ARBA" id="ARBA00023288"/>
    </source>
</evidence>
<comment type="subcellular location">
    <subcellularLocation>
        <location evidence="1 12">Cell membrane</location>
        <topology evidence="1 12">Multi-pass membrane protein</topology>
    </subcellularLocation>
</comment>
<dbReference type="CDD" id="cd20070">
    <property type="entry name" value="5TM_YidC_Alb3"/>
    <property type="match status" value="1"/>
</dbReference>
<keyword evidence="3 12" id="KW-1003">Cell membrane</keyword>
<keyword evidence="2 12" id="KW-0813">Transport</keyword>
<evidence type="ECO:0000256" key="12">
    <source>
        <dbReference type="HAMAP-Rule" id="MF_01811"/>
    </source>
</evidence>
<evidence type="ECO:0000313" key="15">
    <source>
        <dbReference type="EMBL" id="MBM7584116.1"/>
    </source>
</evidence>
<reference evidence="15 16" key="1">
    <citation type="submission" date="2021-01" db="EMBL/GenBank/DDBJ databases">
        <title>Genomic Encyclopedia of Type Strains, Phase IV (KMG-IV): sequencing the most valuable type-strain genomes for metagenomic binning, comparative biology and taxonomic classification.</title>
        <authorList>
            <person name="Goeker M."/>
        </authorList>
    </citation>
    <scope>NUCLEOTIDE SEQUENCE [LARGE SCALE GENOMIC DNA]</scope>
    <source>
        <strain evidence="15 16">DSM 24834</strain>
    </source>
</reference>
<dbReference type="PANTHER" id="PTHR12428">
    <property type="entry name" value="OXA1"/>
    <property type="match status" value="1"/>
</dbReference>
<protein>
    <recommendedName>
        <fullName evidence="12">Membrane protein insertase YidC</fullName>
    </recommendedName>
    <alternativeName>
        <fullName evidence="12">Foldase YidC</fullName>
    </alternativeName>
    <alternativeName>
        <fullName evidence="12">Membrane integrase YidC</fullName>
    </alternativeName>
    <alternativeName>
        <fullName evidence="12">Membrane protein YidC</fullName>
    </alternativeName>
</protein>
<evidence type="ECO:0000256" key="6">
    <source>
        <dbReference type="ARBA" id="ARBA00022927"/>
    </source>
</evidence>
<evidence type="ECO:0000256" key="4">
    <source>
        <dbReference type="ARBA" id="ARBA00022692"/>
    </source>
</evidence>
<keyword evidence="16" id="KW-1185">Reference proteome</keyword>
<keyword evidence="9" id="KW-0564">Palmitate</keyword>
<proteinExistence type="inferred from homology"/>
<comment type="function">
    <text evidence="12">Required for the insertion and/or proper folding and/or complex formation of integral membrane proteins into the membrane. Involved in integration of membrane proteins that insert both dependently and independently of the Sec translocase complex, as well as at least some lipoproteins.</text>
</comment>
<dbReference type="PROSITE" id="PS51257">
    <property type="entry name" value="PROKAR_LIPOPROTEIN"/>
    <property type="match status" value="1"/>
</dbReference>
<evidence type="ECO:0000256" key="10">
    <source>
        <dbReference type="ARBA" id="ARBA00023186"/>
    </source>
</evidence>
<dbReference type="EMBL" id="JAFBDZ010000001">
    <property type="protein sequence ID" value="MBM7584116.1"/>
    <property type="molecule type" value="Genomic_DNA"/>
</dbReference>
<feature type="transmembrane region" description="Helical" evidence="12">
    <location>
        <begin position="224"/>
        <end position="240"/>
    </location>
</feature>
<gene>
    <name evidence="12" type="primary">yidC</name>
    <name evidence="15" type="ORF">JOC86_000653</name>
</gene>
<evidence type="ECO:0000256" key="3">
    <source>
        <dbReference type="ARBA" id="ARBA00022475"/>
    </source>
</evidence>
<evidence type="ECO:0000256" key="13">
    <source>
        <dbReference type="SAM" id="SignalP"/>
    </source>
</evidence>
<dbReference type="PANTHER" id="PTHR12428:SF65">
    <property type="entry name" value="CYTOCHROME C OXIDASE ASSEMBLY PROTEIN COX18, MITOCHONDRIAL"/>
    <property type="match status" value="1"/>
</dbReference>
<name>A0ABS2N8C6_9BACI</name>
<comment type="similarity">
    <text evidence="12">Belongs to the OXA1/ALB3/YidC family. Type 2 subfamily.</text>
</comment>
<dbReference type="PRINTS" id="PR00701">
    <property type="entry name" value="60KDINNERMP"/>
</dbReference>
<comment type="caution">
    <text evidence="15">The sequence shown here is derived from an EMBL/GenBank/DDBJ whole genome shotgun (WGS) entry which is preliminary data.</text>
</comment>
<keyword evidence="7 12" id="KW-1133">Transmembrane helix</keyword>
<evidence type="ECO:0000256" key="1">
    <source>
        <dbReference type="ARBA" id="ARBA00004651"/>
    </source>
</evidence>
<feature type="chain" id="PRO_5046274532" description="Membrane protein insertase YidC" evidence="13">
    <location>
        <begin position="25"/>
        <end position="258"/>
    </location>
</feature>
<feature type="transmembrane region" description="Helical" evidence="12">
    <location>
        <begin position="129"/>
        <end position="151"/>
    </location>
</feature>
<keyword evidence="10 12" id="KW-0143">Chaperone</keyword>
<evidence type="ECO:0000259" key="14">
    <source>
        <dbReference type="Pfam" id="PF02096"/>
    </source>
</evidence>
<dbReference type="InterPro" id="IPR028055">
    <property type="entry name" value="YidC/Oxa/ALB_C"/>
</dbReference>
<dbReference type="HAMAP" id="MF_01811">
    <property type="entry name" value="YidC_type2"/>
    <property type="match status" value="1"/>
</dbReference>
<evidence type="ECO:0000256" key="5">
    <source>
        <dbReference type="ARBA" id="ARBA00022729"/>
    </source>
</evidence>
<dbReference type="Proteomes" id="UP001646157">
    <property type="component" value="Unassembled WGS sequence"/>
</dbReference>
<feature type="transmembrane region" description="Helical" evidence="12">
    <location>
        <begin position="48"/>
        <end position="74"/>
    </location>
</feature>
<evidence type="ECO:0000256" key="9">
    <source>
        <dbReference type="ARBA" id="ARBA00023139"/>
    </source>
</evidence>
<dbReference type="RefSeq" id="WP_205168306.1">
    <property type="nucleotide sequence ID" value="NZ_JAFBDZ010000001.1"/>
</dbReference>
<sequence>MKKKIFSLMIIISTVVSLSGCSNASEKGTLFHNYLVQPFVTAIHEIGLFYNGNFGLSIITITVIIRLIMLPFMMRNYKNQQNMKVKMELIKPELTSIQQKIKETKNPEEQRKLQQEMMQLYSKHGVNPLNMGCLPLILQMPVLIGLYYAIRTSEEIASHSFLWFNLGHPDILMPIVAGVIYLIQAKVSLIGMPVQQQKQMKIFSYMSPIMILIFSFNVPAALPLYWATGGAFLILQTLLARKLYFKKTSKELIENHNV</sequence>
<accession>A0ABS2N8C6</accession>
<evidence type="ECO:0000256" key="2">
    <source>
        <dbReference type="ARBA" id="ARBA00022448"/>
    </source>
</evidence>
<dbReference type="InterPro" id="IPR023060">
    <property type="entry name" value="YidC/YidC1/YidC2_Firmicutes"/>
</dbReference>
<dbReference type="InterPro" id="IPR047196">
    <property type="entry name" value="YidC_ALB_C"/>
</dbReference>
<dbReference type="NCBIfam" id="TIGR03592">
    <property type="entry name" value="yidC_oxa1_cterm"/>
    <property type="match status" value="1"/>
</dbReference>
<feature type="signal peptide" evidence="13">
    <location>
        <begin position="1"/>
        <end position="24"/>
    </location>
</feature>
<evidence type="ECO:0000313" key="16">
    <source>
        <dbReference type="Proteomes" id="UP001646157"/>
    </source>
</evidence>
<keyword evidence="5 12" id="KW-0732">Signal</keyword>
<feature type="domain" description="Membrane insertase YidC/Oxa/ALB C-terminal" evidence="14">
    <location>
        <begin position="54"/>
        <end position="241"/>
    </location>
</feature>
<feature type="transmembrane region" description="Helical" evidence="12">
    <location>
        <begin position="171"/>
        <end position="190"/>
    </location>
</feature>
<evidence type="ECO:0000256" key="8">
    <source>
        <dbReference type="ARBA" id="ARBA00023136"/>
    </source>
</evidence>
<evidence type="ECO:0000256" key="7">
    <source>
        <dbReference type="ARBA" id="ARBA00022989"/>
    </source>
</evidence>